<sequence>MSTRCRCCAEIRRSFPEFTILSWVQVSACQATNIFLKTQRFFRIRWFFRRPRPPISVTCMPAPMRLNPITCAKNPGQFGANQ</sequence>
<name>A0AAV6YH52_ENGPU</name>
<keyword evidence="2" id="KW-1185">Reference proteome</keyword>
<comment type="caution">
    <text evidence="1">The sequence shown here is derived from an EMBL/GenBank/DDBJ whole genome shotgun (WGS) entry which is preliminary data.</text>
</comment>
<evidence type="ECO:0000313" key="1">
    <source>
        <dbReference type="EMBL" id="KAG8536794.1"/>
    </source>
</evidence>
<dbReference type="AlphaFoldDB" id="A0AAV6YH52"/>
<organism evidence="1 2">
    <name type="scientific">Engystomops pustulosus</name>
    <name type="common">Tungara frog</name>
    <name type="synonym">Physalaemus pustulosus</name>
    <dbReference type="NCBI Taxonomy" id="76066"/>
    <lineage>
        <taxon>Eukaryota</taxon>
        <taxon>Metazoa</taxon>
        <taxon>Chordata</taxon>
        <taxon>Craniata</taxon>
        <taxon>Vertebrata</taxon>
        <taxon>Euteleostomi</taxon>
        <taxon>Amphibia</taxon>
        <taxon>Batrachia</taxon>
        <taxon>Anura</taxon>
        <taxon>Neobatrachia</taxon>
        <taxon>Hyloidea</taxon>
        <taxon>Leptodactylidae</taxon>
        <taxon>Leiuperinae</taxon>
        <taxon>Engystomops</taxon>
    </lineage>
</organism>
<proteinExistence type="predicted"/>
<protein>
    <submittedName>
        <fullName evidence="1">Uncharacterized protein</fullName>
    </submittedName>
</protein>
<reference evidence="1" key="1">
    <citation type="thesis" date="2020" institute="ProQuest LLC" country="789 East Eisenhower Parkway, Ann Arbor, MI, USA">
        <title>Comparative Genomics and Chromosome Evolution.</title>
        <authorList>
            <person name="Mudd A.B."/>
        </authorList>
    </citation>
    <scope>NUCLEOTIDE SEQUENCE</scope>
    <source>
        <strain evidence="1">237g6f4</strain>
        <tissue evidence="1">Blood</tissue>
    </source>
</reference>
<dbReference type="EMBL" id="WNYA01038232">
    <property type="protein sequence ID" value="KAG8536794.1"/>
    <property type="molecule type" value="Genomic_DNA"/>
</dbReference>
<accession>A0AAV6YH52</accession>
<dbReference type="Proteomes" id="UP000824782">
    <property type="component" value="Unassembled WGS sequence"/>
</dbReference>
<gene>
    <name evidence="1" type="ORF">GDO81_025665</name>
</gene>
<evidence type="ECO:0000313" key="2">
    <source>
        <dbReference type="Proteomes" id="UP000824782"/>
    </source>
</evidence>